<name>A0A4Q2DE09_9AGAR</name>
<proteinExistence type="predicted"/>
<dbReference type="AlphaFoldDB" id="A0A4Q2DE09"/>
<reference evidence="1 2" key="1">
    <citation type="submission" date="2019-01" db="EMBL/GenBank/DDBJ databases">
        <title>Draft genome sequence of Psathyrella aberdarensis IHI B618.</title>
        <authorList>
            <person name="Buettner E."/>
            <person name="Kellner H."/>
        </authorList>
    </citation>
    <scope>NUCLEOTIDE SEQUENCE [LARGE SCALE GENOMIC DNA]</scope>
    <source>
        <strain evidence="1 2">IHI B618</strain>
    </source>
</reference>
<protein>
    <submittedName>
        <fullName evidence="1">Uncharacterized protein</fullName>
    </submittedName>
</protein>
<organism evidence="1 2">
    <name type="scientific">Candolleomyces aberdarensis</name>
    <dbReference type="NCBI Taxonomy" id="2316362"/>
    <lineage>
        <taxon>Eukaryota</taxon>
        <taxon>Fungi</taxon>
        <taxon>Dikarya</taxon>
        <taxon>Basidiomycota</taxon>
        <taxon>Agaricomycotina</taxon>
        <taxon>Agaricomycetes</taxon>
        <taxon>Agaricomycetidae</taxon>
        <taxon>Agaricales</taxon>
        <taxon>Agaricineae</taxon>
        <taxon>Psathyrellaceae</taxon>
        <taxon>Candolleomyces</taxon>
    </lineage>
</organism>
<dbReference type="Proteomes" id="UP000290288">
    <property type="component" value="Unassembled WGS sequence"/>
</dbReference>
<keyword evidence="2" id="KW-1185">Reference proteome</keyword>
<dbReference type="OrthoDB" id="10390464at2759"/>
<dbReference type="EMBL" id="SDEE01000364">
    <property type="protein sequence ID" value="RXW17171.1"/>
    <property type="molecule type" value="Genomic_DNA"/>
</dbReference>
<sequence>MPRVRPGWTAKQSVYLRLAAIEYLRIAYVEQRCDEYLESFFQEWLISYGMPTVPEGVSSEAALASLKTRVIATVEWHAFGGAKRLKVSAKARIHALKQSLRRDLFYLWDLPDHLPLSTKASKQANVSRDPSAGLEVGLVAMKL</sequence>
<evidence type="ECO:0000313" key="2">
    <source>
        <dbReference type="Proteomes" id="UP000290288"/>
    </source>
</evidence>
<comment type="caution">
    <text evidence="1">The sequence shown here is derived from an EMBL/GenBank/DDBJ whole genome shotgun (WGS) entry which is preliminary data.</text>
</comment>
<gene>
    <name evidence="1" type="ORF">EST38_g8680</name>
</gene>
<dbReference type="STRING" id="2316362.A0A4Q2DE09"/>
<evidence type="ECO:0000313" key="1">
    <source>
        <dbReference type="EMBL" id="RXW17171.1"/>
    </source>
</evidence>
<accession>A0A4Q2DE09</accession>